<dbReference type="InterPro" id="IPR050373">
    <property type="entry name" value="Fibrinogen_C-term_domain"/>
</dbReference>
<feature type="transmembrane region" description="Helical" evidence="1">
    <location>
        <begin position="51"/>
        <end position="74"/>
    </location>
</feature>
<organism evidence="3 4">
    <name type="scientific">Strongyloides papillosus</name>
    <name type="common">Intestinal threadworm</name>
    <dbReference type="NCBI Taxonomy" id="174720"/>
    <lineage>
        <taxon>Eukaryota</taxon>
        <taxon>Metazoa</taxon>
        <taxon>Ecdysozoa</taxon>
        <taxon>Nematoda</taxon>
        <taxon>Chromadorea</taxon>
        <taxon>Rhabditida</taxon>
        <taxon>Tylenchina</taxon>
        <taxon>Panagrolaimomorpha</taxon>
        <taxon>Strongyloidoidea</taxon>
        <taxon>Strongyloididae</taxon>
        <taxon>Strongyloides</taxon>
    </lineage>
</organism>
<evidence type="ECO:0000313" key="4">
    <source>
        <dbReference type="WBParaSite" id="SPAL_0001239100.1"/>
    </source>
</evidence>
<evidence type="ECO:0000259" key="2">
    <source>
        <dbReference type="PROSITE" id="PS51406"/>
    </source>
</evidence>
<dbReference type="InterPro" id="IPR014716">
    <property type="entry name" value="Fibrinogen_a/b/g_C_1"/>
</dbReference>
<dbReference type="Proteomes" id="UP000046392">
    <property type="component" value="Unplaced"/>
</dbReference>
<evidence type="ECO:0000256" key="1">
    <source>
        <dbReference type="SAM" id="Phobius"/>
    </source>
</evidence>
<dbReference type="GO" id="GO:0005615">
    <property type="term" value="C:extracellular space"/>
    <property type="evidence" value="ECO:0007669"/>
    <property type="project" value="TreeGrafter"/>
</dbReference>
<keyword evidence="1" id="KW-1133">Transmembrane helix</keyword>
<dbReference type="AlphaFoldDB" id="A0A0N5C336"/>
<feature type="domain" description="Fibrinogen C-terminal" evidence="2">
    <location>
        <begin position="236"/>
        <end position="483"/>
    </location>
</feature>
<sequence>MSECNVGDVTMDNFFGPSNSLLGGPKDGYLDETLYGLEEQYKPASRKKFNISIFLGIFVFILIASGLFYLIVYMPNDKYNLVKKNAIFDSSSPIHMYQEHRNYQNYIFKPENVSMDILKPLPALTYRPITVTHTLIDEITSPPFVTKTKTYVISAKPSKAPLIVSRIKETHIFRVNITSFNVTKKKVPESTSQAPTERPKLKIEPTILGKRMFNFSSYIQDPYGSTINSYERLSNVAYDVHKNSCDEIKKAGPSSNGVYTLFINKKKVPAICDMKADSGPYMVVQRRISSDVVFWDKTFEDYKLGFGNPTTNYWLGLEHLYQYQEYLRKNSENKDYVLLLRIELRTNPCDSESSSCSQTSIPIPTYFWHEYKMKLGGLDDYYRLNIESIRGNLSTQNDYFVYINNGRKFTTVDVDNDDSPRTNCAQRYYSGGWWYHQCSHTNLNGIYPDPKNSTTKNGMKWRYSSPNKLNSASSVGVKWDVRPDATLMLVKPL</sequence>
<dbReference type="SUPFAM" id="SSF56496">
    <property type="entry name" value="Fibrinogen C-terminal domain-like"/>
    <property type="match status" value="1"/>
</dbReference>
<dbReference type="Gene3D" id="4.10.530.10">
    <property type="entry name" value="Gamma-fibrinogen Carboxyl Terminal Fragment, domain 2"/>
    <property type="match status" value="1"/>
</dbReference>
<dbReference type="WBParaSite" id="SPAL_0001239100.1">
    <property type="protein sequence ID" value="SPAL_0001239100.1"/>
    <property type="gene ID" value="SPAL_0001239100"/>
</dbReference>
<dbReference type="SMART" id="SM00186">
    <property type="entry name" value="FBG"/>
    <property type="match status" value="1"/>
</dbReference>
<dbReference type="PROSITE" id="PS51406">
    <property type="entry name" value="FIBRINOGEN_C_2"/>
    <property type="match status" value="1"/>
</dbReference>
<dbReference type="InterPro" id="IPR002181">
    <property type="entry name" value="Fibrinogen_a/b/g_C_dom"/>
</dbReference>
<keyword evidence="3" id="KW-1185">Reference proteome</keyword>
<name>A0A0N5C336_STREA</name>
<accession>A0A0N5C336</accession>
<evidence type="ECO:0000313" key="3">
    <source>
        <dbReference type="Proteomes" id="UP000046392"/>
    </source>
</evidence>
<keyword evidence="1" id="KW-0812">Transmembrane</keyword>
<dbReference type="PANTHER" id="PTHR19143">
    <property type="entry name" value="FIBRINOGEN/TENASCIN/ANGIOPOEITIN"/>
    <property type="match status" value="1"/>
</dbReference>
<dbReference type="InterPro" id="IPR036056">
    <property type="entry name" value="Fibrinogen-like_C"/>
</dbReference>
<dbReference type="Pfam" id="PF00147">
    <property type="entry name" value="Fibrinogen_C"/>
    <property type="match status" value="1"/>
</dbReference>
<dbReference type="STRING" id="174720.A0A0N5C336"/>
<proteinExistence type="predicted"/>
<protein>
    <submittedName>
        <fullName evidence="4">Fibrinogen C-terminal domain-containing protein</fullName>
    </submittedName>
</protein>
<reference evidence="4" key="1">
    <citation type="submission" date="2017-02" db="UniProtKB">
        <authorList>
            <consortium name="WormBaseParasite"/>
        </authorList>
    </citation>
    <scope>IDENTIFICATION</scope>
</reference>
<keyword evidence="1" id="KW-0472">Membrane</keyword>
<dbReference type="Gene3D" id="3.90.215.10">
    <property type="entry name" value="Gamma Fibrinogen, chain A, domain 1"/>
    <property type="match status" value="1"/>
</dbReference>